<dbReference type="CDD" id="cd02870">
    <property type="entry name" value="PseudoU_synth_RsuA_like"/>
    <property type="match status" value="1"/>
</dbReference>
<dbReference type="AlphaFoldDB" id="D6ZFP3"/>
<gene>
    <name evidence="8" type="ordered locus">Srot_1298</name>
</gene>
<dbReference type="InterPro" id="IPR000748">
    <property type="entry name" value="PsdUridine_synth_RsuA/RluB/E/F"/>
</dbReference>
<dbReference type="FunFam" id="3.10.290.10:FF:000003">
    <property type="entry name" value="Pseudouridine synthase"/>
    <property type="match status" value="1"/>
</dbReference>
<proteinExistence type="inferred from homology"/>
<dbReference type="RefSeq" id="WP_013138221.1">
    <property type="nucleotide sequence ID" value="NC_014168.1"/>
</dbReference>
<sequence>MSNDQASLPVGERDVPSAQRLHKVLARAGVASRRGSEQLIAEGRVRVDGRLVTEQGVLVDPHTAVVEVDGKRIAVDDRHATYALNKPKGVLTAMSDTRERCVGDLLREAGPDFAADGRAGLPAGLFHVGRLDADTTGLLLVSNDGELAHRLAHPSYEIPKTYIATVRGVVAKRAVEQLRAGVVLEDGPAKADEVCLRGSQRDRTVVEITLHEGRNRIVRRMFDEVGHPVIELARLRIGPIRLGDLRSGALRALSSSEVGALWAAVDQKAVRA</sequence>
<evidence type="ECO:0000256" key="3">
    <source>
        <dbReference type="ARBA" id="ARBA00022884"/>
    </source>
</evidence>
<dbReference type="NCBIfam" id="TIGR00093">
    <property type="entry name" value="pseudouridine synthase"/>
    <property type="match status" value="1"/>
</dbReference>
<dbReference type="CDD" id="cd00165">
    <property type="entry name" value="S4"/>
    <property type="match status" value="1"/>
</dbReference>
<dbReference type="PANTHER" id="PTHR47683">
    <property type="entry name" value="PSEUDOURIDINE SYNTHASE FAMILY PROTEIN-RELATED"/>
    <property type="match status" value="1"/>
</dbReference>
<dbReference type="InterPro" id="IPR036986">
    <property type="entry name" value="S4_RNA-bd_sf"/>
</dbReference>
<keyword evidence="4 6" id="KW-0413">Isomerase</keyword>
<dbReference type="GO" id="GO:0000455">
    <property type="term" value="P:enzyme-directed rRNA pseudouridine synthesis"/>
    <property type="evidence" value="ECO:0007669"/>
    <property type="project" value="UniProtKB-ARBA"/>
</dbReference>
<dbReference type="Proteomes" id="UP000002247">
    <property type="component" value="Chromosome"/>
</dbReference>
<dbReference type="InterPro" id="IPR020094">
    <property type="entry name" value="TruA/RsuA/RluB/E/F_N"/>
</dbReference>
<evidence type="ECO:0000256" key="6">
    <source>
        <dbReference type="RuleBase" id="RU003887"/>
    </source>
</evidence>
<dbReference type="Gene3D" id="3.30.70.1560">
    <property type="entry name" value="Alpha-L RNA-binding motif"/>
    <property type="match status" value="1"/>
</dbReference>
<dbReference type="OrthoDB" id="9807213at2"/>
<dbReference type="SMART" id="SM00363">
    <property type="entry name" value="S4"/>
    <property type="match status" value="1"/>
</dbReference>
<dbReference type="eggNOG" id="COG1187">
    <property type="taxonomic scope" value="Bacteria"/>
</dbReference>
<dbReference type="EMBL" id="CP001958">
    <property type="protein sequence ID" value="ADG97767.1"/>
    <property type="molecule type" value="Genomic_DNA"/>
</dbReference>
<dbReference type="GO" id="GO:0005829">
    <property type="term" value="C:cytosol"/>
    <property type="evidence" value="ECO:0007669"/>
    <property type="project" value="UniProtKB-ARBA"/>
</dbReference>
<evidence type="ECO:0000256" key="4">
    <source>
        <dbReference type="ARBA" id="ARBA00023235"/>
    </source>
</evidence>
<protein>
    <recommendedName>
        <fullName evidence="6">Pseudouridine synthase</fullName>
        <ecNumber evidence="6">5.4.99.-</ecNumber>
    </recommendedName>
</protein>
<name>D6ZFP3_SEGRD</name>
<dbReference type="SUPFAM" id="SSF55174">
    <property type="entry name" value="Alpha-L RNA-binding motif"/>
    <property type="match status" value="1"/>
</dbReference>
<dbReference type="PROSITE" id="PS50889">
    <property type="entry name" value="S4"/>
    <property type="match status" value="1"/>
</dbReference>
<evidence type="ECO:0000256" key="5">
    <source>
        <dbReference type="PROSITE-ProRule" id="PRU00182"/>
    </source>
</evidence>
<dbReference type="PANTHER" id="PTHR47683:SF2">
    <property type="entry name" value="RNA-BINDING S4 DOMAIN-CONTAINING PROTEIN"/>
    <property type="match status" value="1"/>
</dbReference>
<organism evidence="8 9">
    <name type="scientific">Segniliparus rotundus (strain ATCC BAA-972 / CDC 1076 / CIP 108378 / DSM 44985 / JCM 13578)</name>
    <dbReference type="NCBI Taxonomy" id="640132"/>
    <lineage>
        <taxon>Bacteria</taxon>
        <taxon>Bacillati</taxon>
        <taxon>Actinomycetota</taxon>
        <taxon>Actinomycetes</taxon>
        <taxon>Mycobacteriales</taxon>
        <taxon>Segniliparaceae</taxon>
        <taxon>Segniliparus</taxon>
    </lineage>
</organism>
<dbReference type="PROSITE" id="PS01149">
    <property type="entry name" value="PSI_RSU"/>
    <property type="match status" value="1"/>
</dbReference>
<dbReference type="FunFam" id="3.30.70.1560:FF:000001">
    <property type="entry name" value="Pseudouridine synthase"/>
    <property type="match status" value="1"/>
</dbReference>
<dbReference type="InterPro" id="IPR042092">
    <property type="entry name" value="PsdUridine_s_RsuA/RluB/E/F_cat"/>
</dbReference>
<feature type="domain" description="RNA-binding S4" evidence="7">
    <location>
        <begin position="19"/>
        <end position="79"/>
    </location>
</feature>
<comment type="catalytic activity">
    <reaction evidence="1">
        <text>a uridine in RNA = a pseudouridine in RNA</text>
        <dbReference type="Rhea" id="RHEA:48348"/>
        <dbReference type="Rhea" id="RHEA-COMP:12068"/>
        <dbReference type="Rhea" id="RHEA-COMP:12069"/>
        <dbReference type="ChEBI" id="CHEBI:65314"/>
        <dbReference type="ChEBI" id="CHEBI:65315"/>
    </reaction>
</comment>
<dbReference type="Gene3D" id="3.10.290.10">
    <property type="entry name" value="RNA-binding S4 domain"/>
    <property type="match status" value="1"/>
</dbReference>
<accession>D6ZFP3</accession>
<dbReference type="KEGG" id="srt:Srot_1298"/>
<keyword evidence="3 5" id="KW-0694">RNA-binding</keyword>
<dbReference type="GO" id="GO:0003723">
    <property type="term" value="F:RNA binding"/>
    <property type="evidence" value="ECO:0007669"/>
    <property type="project" value="UniProtKB-KW"/>
</dbReference>
<evidence type="ECO:0000259" key="7">
    <source>
        <dbReference type="SMART" id="SM00363"/>
    </source>
</evidence>
<evidence type="ECO:0000313" key="8">
    <source>
        <dbReference type="EMBL" id="ADG97767.1"/>
    </source>
</evidence>
<keyword evidence="9" id="KW-1185">Reference proteome</keyword>
<reference evidence="8 9" key="1">
    <citation type="journal article" date="2010" name="Stand. Genomic Sci.">
        <title>Complete genome sequence of Segniliparus rotundus type strain (CDC 1076).</title>
        <authorList>
            <person name="Sikorski J."/>
            <person name="Lapidus A."/>
            <person name="Copeland A."/>
            <person name="Misra M."/>
            <person name="Glavina Del Rio T."/>
            <person name="Nolan M."/>
            <person name="Lucas S."/>
            <person name="Chen F."/>
            <person name="Tice H."/>
            <person name="Cheng J.F."/>
            <person name="Jando M."/>
            <person name="Schneider S."/>
            <person name="Bruce D."/>
            <person name="Goodwin L."/>
            <person name="Pitluck S."/>
            <person name="Liolios K."/>
            <person name="Mikhailova N."/>
            <person name="Pati A."/>
            <person name="Ivanova N."/>
            <person name="Mavromatis K."/>
            <person name="Chen A."/>
            <person name="Palaniappan K."/>
            <person name="Chertkov O."/>
            <person name="Land M."/>
            <person name="Hauser L."/>
            <person name="Chang Y.J."/>
            <person name="Jeffries C.D."/>
            <person name="Brettin T."/>
            <person name="Detter J.C."/>
            <person name="Han C."/>
            <person name="Rohde M."/>
            <person name="Goker M."/>
            <person name="Bristow J."/>
            <person name="Eisen J.A."/>
            <person name="Markowitz V."/>
            <person name="Hugenholtz P."/>
            <person name="Kyrpides N.C."/>
            <person name="Klenk H.P."/>
        </authorList>
    </citation>
    <scope>NUCLEOTIDE SEQUENCE [LARGE SCALE GENOMIC DNA]</scope>
    <source>
        <strain evidence="9">ATCC BAA-972 / CDC 1076 / CIP 108378 / DSM 44985 / JCM 13578</strain>
    </source>
</reference>
<dbReference type="GO" id="GO:0120159">
    <property type="term" value="F:rRNA pseudouridine synthase activity"/>
    <property type="evidence" value="ECO:0007669"/>
    <property type="project" value="UniProtKB-ARBA"/>
</dbReference>
<dbReference type="InterPro" id="IPR020103">
    <property type="entry name" value="PsdUridine_synth_cat_dom_sf"/>
</dbReference>
<evidence type="ECO:0000256" key="1">
    <source>
        <dbReference type="ARBA" id="ARBA00000073"/>
    </source>
</evidence>
<evidence type="ECO:0000313" key="9">
    <source>
        <dbReference type="Proteomes" id="UP000002247"/>
    </source>
</evidence>
<dbReference type="InterPro" id="IPR018496">
    <property type="entry name" value="PsdUridine_synth_RsuA/RluB_CS"/>
</dbReference>
<dbReference type="InterPro" id="IPR002942">
    <property type="entry name" value="S4_RNA-bd"/>
</dbReference>
<dbReference type="EC" id="5.4.99.-" evidence="6"/>
<dbReference type="InterPro" id="IPR006145">
    <property type="entry name" value="PsdUridine_synth_RsuA/RluA"/>
</dbReference>
<dbReference type="SUPFAM" id="SSF55120">
    <property type="entry name" value="Pseudouridine synthase"/>
    <property type="match status" value="1"/>
</dbReference>
<dbReference type="Pfam" id="PF00849">
    <property type="entry name" value="PseudoU_synth_2"/>
    <property type="match status" value="1"/>
</dbReference>
<comment type="similarity">
    <text evidence="2 6">Belongs to the pseudouridine synthase RsuA family.</text>
</comment>
<dbReference type="InterPro" id="IPR050343">
    <property type="entry name" value="RsuA_PseudoU_synthase"/>
</dbReference>
<dbReference type="HOGENOM" id="CLU_024979_1_2_11"/>
<evidence type="ECO:0000256" key="2">
    <source>
        <dbReference type="ARBA" id="ARBA00008348"/>
    </source>
</evidence>
<dbReference type="Gene3D" id="3.30.70.580">
    <property type="entry name" value="Pseudouridine synthase I, catalytic domain, N-terminal subdomain"/>
    <property type="match status" value="1"/>
</dbReference>
<dbReference type="Pfam" id="PF01479">
    <property type="entry name" value="S4"/>
    <property type="match status" value="1"/>
</dbReference>
<dbReference type="STRING" id="640132.Srot_1298"/>